<keyword evidence="8" id="KW-0813">Transport</keyword>
<dbReference type="Pfam" id="PF02537">
    <property type="entry name" value="CRCB"/>
    <property type="match status" value="1"/>
</dbReference>
<dbReference type="GO" id="GO:0062054">
    <property type="term" value="F:fluoride channel activity"/>
    <property type="evidence" value="ECO:0007669"/>
    <property type="project" value="UniProtKB-UniRule"/>
</dbReference>
<keyword evidence="8" id="KW-0406">Ion transport</keyword>
<name>D8J2H9_HALJB</name>
<dbReference type="PATRIC" id="fig|795797.18.peg.1541"/>
<dbReference type="HAMAP" id="MF_00454">
    <property type="entry name" value="FluC"/>
    <property type="match status" value="1"/>
</dbReference>
<dbReference type="Proteomes" id="UP000000390">
    <property type="component" value="Chromosome"/>
</dbReference>
<dbReference type="AlphaFoldDB" id="D8J2H9"/>
<dbReference type="HOGENOM" id="CLU_114342_1_4_2"/>
<dbReference type="STRING" id="795797.HacjB3_07755"/>
<organism evidence="9 11">
    <name type="scientific">Halalkalicoccus jeotgali (strain DSM 18796 / CECT 7217 / JCM 14584 / KCTC 4019 / B3)</name>
    <dbReference type="NCBI Taxonomy" id="795797"/>
    <lineage>
        <taxon>Archaea</taxon>
        <taxon>Methanobacteriati</taxon>
        <taxon>Methanobacteriota</taxon>
        <taxon>Stenosarchaea group</taxon>
        <taxon>Halobacteria</taxon>
        <taxon>Halobacteriales</taxon>
        <taxon>Halococcaceae</taxon>
        <taxon>Halalkalicoccus</taxon>
    </lineage>
</organism>
<evidence type="ECO:0000313" key="11">
    <source>
        <dbReference type="Proteomes" id="UP000000390"/>
    </source>
</evidence>
<proteinExistence type="inferred from homology"/>
<evidence type="ECO:0000313" key="12">
    <source>
        <dbReference type="Proteomes" id="UP000011645"/>
    </source>
</evidence>
<evidence type="ECO:0000256" key="1">
    <source>
        <dbReference type="ARBA" id="ARBA00004651"/>
    </source>
</evidence>
<comment type="function">
    <text evidence="8">Fluoride-specific ion channel. Important for reducing fluoride concentration in the cell, thus reducing its toxicity.</text>
</comment>
<keyword evidence="8" id="KW-0407">Ion channel</keyword>
<keyword evidence="5 8" id="KW-0472">Membrane</keyword>
<dbReference type="RefSeq" id="WP_008417722.1">
    <property type="nucleotide sequence ID" value="NC_014297.1"/>
</dbReference>
<dbReference type="InterPro" id="IPR003691">
    <property type="entry name" value="FluC"/>
</dbReference>
<feature type="transmembrane region" description="Helical" evidence="8">
    <location>
        <begin position="31"/>
        <end position="53"/>
    </location>
</feature>
<evidence type="ECO:0000256" key="8">
    <source>
        <dbReference type="HAMAP-Rule" id="MF_00454"/>
    </source>
</evidence>
<evidence type="ECO:0000256" key="3">
    <source>
        <dbReference type="ARBA" id="ARBA00022692"/>
    </source>
</evidence>
<keyword evidence="4 8" id="KW-1133">Transmembrane helix</keyword>
<comment type="caution">
    <text evidence="8">Lacks conserved residue(s) required for the propagation of feature annotation.</text>
</comment>
<dbReference type="KEGG" id="hje:HacjB3_07755"/>
<accession>D8J2H9</accession>
<keyword evidence="3 8" id="KW-0812">Transmembrane</keyword>
<dbReference type="GeneID" id="9419352"/>
<feature type="transmembrane region" description="Helical" evidence="8">
    <location>
        <begin position="91"/>
        <end position="110"/>
    </location>
</feature>
<protein>
    <recommendedName>
        <fullName evidence="8">Fluoride-specific ion channel FluC</fullName>
    </recommendedName>
</protein>
<reference evidence="10 12" key="2">
    <citation type="journal article" date="2014" name="PLoS Genet.">
        <title>Phylogenetically driven sequencing of extremely halophilic archaea reveals strategies for static and dynamic osmo-response.</title>
        <authorList>
            <person name="Becker E.A."/>
            <person name="Seitzer P.M."/>
            <person name="Tritt A."/>
            <person name="Larsen D."/>
            <person name="Krusor M."/>
            <person name="Yao A.I."/>
            <person name="Wu D."/>
            <person name="Madern D."/>
            <person name="Eisen J.A."/>
            <person name="Darling A.E."/>
            <person name="Facciotti M.T."/>
        </authorList>
    </citation>
    <scope>NUCLEOTIDE SEQUENCE [LARGE SCALE GENOMIC DNA]</scope>
    <source>
        <strain evidence="10">B3</strain>
        <strain evidence="12">DSM 18796 / CECT 7217 / JCM 14584 / KCTC 4019 / B3</strain>
    </source>
</reference>
<dbReference type="GO" id="GO:0140114">
    <property type="term" value="P:cellular detoxification of fluoride"/>
    <property type="evidence" value="ECO:0007669"/>
    <property type="project" value="UniProtKB-UniRule"/>
</dbReference>
<evidence type="ECO:0000256" key="5">
    <source>
        <dbReference type="ARBA" id="ARBA00023136"/>
    </source>
</evidence>
<dbReference type="GO" id="GO:0005886">
    <property type="term" value="C:plasma membrane"/>
    <property type="evidence" value="ECO:0007669"/>
    <property type="project" value="UniProtKB-SubCell"/>
</dbReference>
<evidence type="ECO:0000256" key="4">
    <source>
        <dbReference type="ARBA" id="ARBA00022989"/>
    </source>
</evidence>
<comment type="similarity">
    <text evidence="6 8">Belongs to the fluoride channel Fluc/FEX (TC 1.A.43) family.</text>
</comment>
<reference evidence="9 11" key="1">
    <citation type="journal article" date="2010" name="J. Bacteriol.">
        <title>Complete genome sequence of Halalkalicoccus jeotgali B3(T), an extremely halophilic archaeon.</title>
        <authorList>
            <person name="Roh S.W."/>
            <person name="Nam Y.D."/>
            <person name="Nam S.H."/>
            <person name="Choi S.H."/>
            <person name="Park H.S."/>
            <person name="Bae J.W."/>
        </authorList>
    </citation>
    <scope>NUCLEOTIDE SEQUENCE [LARGE SCALE GENOMIC DNA]</scope>
    <source>
        <strain evidence="9">B3</strain>
        <strain evidence="11">DSM 18796 / CECT 7217 / JCM 14584 / KCTC 4019 / B3</strain>
    </source>
</reference>
<dbReference type="Proteomes" id="UP000011645">
    <property type="component" value="Unassembled WGS sequence"/>
</dbReference>
<sequence>MASRPATLALVATGGFLGAMARYGVALLGPGLAGTFLANVTGCLALGYVFYTAAATERISPETRLFVATGFLSSYTTYSTFALQTTEASPAWGVLNVLGNYACGFVAVVLGRRLALGEWR</sequence>
<evidence type="ECO:0000256" key="6">
    <source>
        <dbReference type="ARBA" id="ARBA00035120"/>
    </source>
</evidence>
<feature type="transmembrane region" description="Helical" evidence="8">
    <location>
        <begin position="65"/>
        <end position="85"/>
    </location>
</feature>
<evidence type="ECO:0000256" key="2">
    <source>
        <dbReference type="ARBA" id="ARBA00022475"/>
    </source>
</evidence>
<keyword evidence="2 8" id="KW-1003">Cell membrane</keyword>
<dbReference type="EMBL" id="AOHV01000038">
    <property type="protein sequence ID" value="ELY35048.1"/>
    <property type="molecule type" value="Genomic_DNA"/>
</dbReference>
<gene>
    <name evidence="8" type="primary">fluC</name>
    <name evidence="8" type="synonym">crcB</name>
    <name evidence="9" type="ordered locus">HacjB3_07755</name>
    <name evidence="10" type="ORF">C497_14967</name>
</gene>
<comment type="subcellular location">
    <subcellularLocation>
        <location evidence="1 8">Cell membrane</location>
        <topology evidence="1 8">Multi-pass membrane protein</topology>
    </subcellularLocation>
</comment>
<evidence type="ECO:0000313" key="9">
    <source>
        <dbReference type="EMBL" id="ADJ14936.1"/>
    </source>
</evidence>
<dbReference type="eggNOG" id="arCOG04701">
    <property type="taxonomic scope" value="Archaea"/>
</dbReference>
<dbReference type="OrthoDB" id="253428at2157"/>
<keyword evidence="12" id="KW-1185">Reference proteome</keyword>
<evidence type="ECO:0000256" key="7">
    <source>
        <dbReference type="ARBA" id="ARBA00035585"/>
    </source>
</evidence>
<comment type="catalytic activity">
    <reaction evidence="7">
        <text>fluoride(in) = fluoride(out)</text>
        <dbReference type="Rhea" id="RHEA:76159"/>
        <dbReference type="ChEBI" id="CHEBI:17051"/>
    </reaction>
    <physiologicalReaction direction="left-to-right" evidence="7">
        <dbReference type="Rhea" id="RHEA:76160"/>
    </physiologicalReaction>
</comment>
<dbReference type="EMBL" id="CP002062">
    <property type="protein sequence ID" value="ADJ14936.1"/>
    <property type="molecule type" value="Genomic_DNA"/>
</dbReference>
<evidence type="ECO:0000313" key="10">
    <source>
        <dbReference type="EMBL" id="ELY35048.1"/>
    </source>
</evidence>